<dbReference type="OrthoDB" id="6997572at2"/>
<dbReference type="EMBL" id="CP017715">
    <property type="protein sequence ID" value="AOY90207.1"/>
    <property type="molecule type" value="Genomic_DNA"/>
</dbReference>
<name>A0A1D9GRE2_9GAMM</name>
<keyword evidence="2" id="KW-1185">Reference proteome</keyword>
<reference evidence="1 2" key="1">
    <citation type="submission" date="2016-10" db="EMBL/GenBank/DDBJ databases">
        <title>Marinobacter salinus sp. nov., a moderately halophilic bacterium isolated from a tidal flat environment.</title>
        <authorList>
            <person name="Park S.-J."/>
        </authorList>
    </citation>
    <scope>NUCLEOTIDE SEQUENCE [LARGE SCALE GENOMIC DNA]</scope>
    <source>
        <strain evidence="1 2">Hb8</strain>
    </source>
</reference>
<dbReference type="Pfam" id="PF11279">
    <property type="entry name" value="DUF3080"/>
    <property type="match status" value="1"/>
</dbReference>
<protein>
    <recommendedName>
        <fullName evidence="3">DUF3080 domain-containing protein</fullName>
    </recommendedName>
</protein>
<gene>
    <name evidence="1" type="ORF">BKP64_08145</name>
</gene>
<evidence type="ECO:0000313" key="2">
    <source>
        <dbReference type="Proteomes" id="UP000177445"/>
    </source>
</evidence>
<dbReference type="KEGG" id="msq:BKP64_08145"/>
<dbReference type="STRING" id="1874317.BKP64_08145"/>
<evidence type="ECO:0008006" key="3">
    <source>
        <dbReference type="Google" id="ProtNLM"/>
    </source>
</evidence>
<dbReference type="Proteomes" id="UP000177445">
    <property type="component" value="Chromosome"/>
</dbReference>
<dbReference type="InterPro" id="IPR021431">
    <property type="entry name" value="DUF3080"/>
</dbReference>
<sequence>MRMLAPGLAMMILTGCNPFSEARPMMDEYVERVARVLEIEPRFSDPAPVSRIPRRRERVLPIPELEMGMLDFLSLYGCELQRVVGEKNSVMGKFMQPLNRLRYEVDFINAARECLPEVEDEELTEALESAIKSKRESLPIAIWNATWGVEEVESLFTLAKGAYPVAPEGNPVSDLVIELRQLNNAVATLLGGNLDTSLTFAGNVHQRWQAEHRAGQLLNSASLLTARLNDATALIRQRVEGRPLCLNEKPNSQSDIVQSMFFSIYIEKIQPYMSEVQQARAALIEPLATLAEIQEQTMPAVFEPWFGRHLSRTARGSLWRELDEAMMRHTRNWQKLLEHCGLRPGA</sequence>
<organism evidence="1 2">
    <name type="scientific">Marinobacter salinus</name>
    <dbReference type="NCBI Taxonomy" id="1874317"/>
    <lineage>
        <taxon>Bacteria</taxon>
        <taxon>Pseudomonadati</taxon>
        <taxon>Pseudomonadota</taxon>
        <taxon>Gammaproteobacteria</taxon>
        <taxon>Pseudomonadales</taxon>
        <taxon>Marinobacteraceae</taxon>
        <taxon>Marinobacter</taxon>
    </lineage>
</organism>
<dbReference type="PROSITE" id="PS51257">
    <property type="entry name" value="PROKAR_LIPOPROTEIN"/>
    <property type="match status" value="1"/>
</dbReference>
<accession>A0A1D9GRE2</accession>
<evidence type="ECO:0000313" key="1">
    <source>
        <dbReference type="EMBL" id="AOY90207.1"/>
    </source>
</evidence>
<dbReference type="AlphaFoldDB" id="A0A1D9GRE2"/>
<dbReference type="RefSeq" id="WP_070973609.1">
    <property type="nucleotide sequence ID" value="NZ_CP017715.1"/>
</dbReference>
<proteinExistence type="predicted"/>